<evidence type="ECO:0000313" key="2">
    <source>
        <dbReference type="EMBL" id="MFC3661301.1"/>
    </source>
</evidence>
<keyword evidence="3" id="KW-1185">Reference proteome</keyword>
<organism evidence="2 3">
    <name type="scientific">Luteimonas notoginsengisoli</name>
    <dbReference type="NCBI Taxonomy" id="1578200"/>
    <lineage>
        <taxon>Bacteria</taxon>
        <taxon>Pseudomonadati</taxon>
        <taxon>Pseudomonadota</taxon>
        <taxon>Gammaproteobacteria</taxon>
        <taxon>Lysobacterales</taxon>
        <taxon>Lysobacteraceae</taxon>
        <taxon>Luteimonas</taxon>
    </lineage>
</organism>
<comment type="caution">
    <text evidence="2">The sequence shown here is derived from an EMBL/GenBank/DDBJ whole genome shotgun (WGS) entry which is preliminary data.</text>
</comment>
<dbReference type="Proteomes" id="UP001595724">
    <property type="component" value="Unassembled WGS sequence"/>
</dbReference>
<keyword evidence="1" id="KW-0732">Signal</keyword>
<dbReference type="Pfam" id="PF05960">
    <property type="entry name" value="DUF885"/>
    <property type="match status" value="1"/>
</dbReference>
<accession>A0ABV7UWJ9</accession>
<protein>
    <submittedName>
        <fullName evidence="2">DUF885 domain-containing protein</fullName>
    </submittedName>
</protein>
<dbReference type="PROSITE" id="PS51257">
    <property type="entry name" value="PROKAR_LIPOPROTEIN"/>
    <property type="match status" value="1"/>
</dbReference>
<name>A0ABV7UWJ9_9GAMM</name>
<reference evidence="3" key="1">
    <citation type="journal article" date="2019" name="Int. J. Syst. Evol. Microbiol.">
        <title>The Global Catalogue of Microorganisms (GCM) 10K type strain sequencing project: providing services to taxonomists for standard genome sequencing and annotation.</title>
        <authorList>
            <consortium name="The Broad Institute Genomics Platform"/>
            <consortium name="The Broad Institute Genome Sequencing Center for Infectious Disease"/>
            <person name="Wu L."/>
            <person name="Ma J."/>
        </authorList>
    </citation>
    <scope>NUCLEOTIDE SEQUENCE [LARGE SCALE GENOMIC DNA]</scope>
    <source>
        <strain evidence="3">KCTC 42211</strain>
    </source>
</reference>
<feature type="signal peptide" evidence="1">
    <location>
        <begin position="1"/>
        <end position="20"/>
    </location>
</feature>
<proteinExistence type="predicted"/>
<evidence type="ECO:0000256" key="1">
    <source>
        <dbReference type="SAM" id="SignalP"/>
    </source>
</evidence>
<dbReference type="InterPro" id="IPR010281">
    <property type="entry name" value="DUF885"/>
</dbReference>
<dbReference type="PANTHER" id="PTHR33361">
    <property type="entry name" value="GLR0591 PROTEIN"/>
    <property type="match status" value="1"/>
</dbReference>
<feature type="chain" id="PRO_5046202028" evidence="1">
    <location>
        <begin position="21"/>
        <end position="606"/>
    </location>
</feature>
<dbReference type="EMBL" id="JBHRYF010000014">
    <property type="protein sequence ID" value="MFC3661301.1"/>
    <property type="molecule type" value="Genomic_DNA"/>
</dbReference>
<dbReference type="RefSeq" id="WP_386712467.1">
    <property type="nucleotide sequence ID" value="NZ_JBHRYF010000014.1"/>
</dbReference>
<sequence>MRKTLPAVALLALALSACQAQTPSAPAAADATQPDAASGRAVEADTAFAALSKQWLDGWLQLNPVSATQVGDHRFDDQLDDLGAAGRQKGVDFSKQILARLDAIDASSLSRENQVDALILRNQLQGDIWSTETFQAWAWDPQVYNGVAGGAIYNLMAREFAPMPQRLKSATARMQKIPALFAQMRENLDPARVPKVHAETVARQNAGLLQLVDQFITPNAAQLAGVDRKQLDDAVAGLRKAVAEQQAWLDGTLVPNAKGDFRIGADLYDQKLKFSLNSALSRVEIRQRAEAEVKRVRDEMYGIARTVLKDKADAPQMPDAPSDDQRQAAIEAALELAYADRPARNDVVEAAKQALADATAFVKQKDLVTVPDDPVKIILMPEFQRGVAVAYCDSPGPLDKGLETYFAISPIPDDWSDEQATSFLREYNSRMIDLLAIHEAMPGHYLEGAHSARFPSTLRAVLRSGPFAEGWAVYTEKMMADAGYLDGDPLFRLVQLKFYLRTIANAILDQGVHVDGWSREQAMQLMTHDAFQQEREAAGKWVRAQLGSAQLPTYFVGVQEHFDTRKAVEARLGDKFNLKAYHDQVLSYGAPPVRFVRQLMLDQPIE</sequence>
<dbReference type="PANTHER" id="PTHR33361:SF15">
    <property type="entry name" value="DUF885 FAMILY LIPOPROTEIN"/>
    <property type="match status" value="1"/>
</dbReference>
<gene>
    <name evidence="2" type="ORF">ACFOM9_14660</name>
</gene>
<evidence type="ECO:0000313" key="3">
    <source>
        <dbReference type="Proteomes" id="UP001595724"/>
    </source>
</evidence>